<proteinExistence type="predicted"/>
<dbReference type="AlphaFoldDB" id="A0A9N9Y5Z8"/>
<accession>A0A9N9Y5Z8</accession>
<protein>
    <submittedName>
        <fullName evidence="1">Uncharacterized protein</fullName>
    </submittedName>
</protein>
<keyword evidence="2" id="KW-1185">Reference proteome</keyword>
<evidence type="ECO:0000313" key="1">
    <source>
        <dbReference type="EMBL" id="CAG9988796.1"/>
    </source>
</evidence>
<name>A0A9N9Y5Z8_9HYPO</name>
<comment type="caution">
    <text evidence="1">The sequence shown here is derived from an EMBL/GenBank/DDBJ whole genome shotgun (WGS) entry which is preliminary data.</text>
</comment>
<evidence type="ECO:0000313" key="2">
    <source>
        <dbReference type="Proteomes" id="UP000754883"/>
    </source>
</evidence>
<sequence>MFYANVRTVAILTETPSVCNGMFFYKSDSQETDIEWLSNKYNISHKAYIILGLQNRIIMVTARPQLLKSSRLSYKGRARIPH</sequence>
<reference evidence="2" key="1">
    <citation type="submission" date="2019-06" db="EMBL/GenBank/DDBJ databases">
        <authorList>
            <person name="Broberg M."/>
        </authorList>
    </citation>
    <scope>NUCLEOTIDE SEQUENCE [LARGE SCALE GENOMIC DNA]</scope>
</reference>
<dbReference type="Proteomes" id="UP000754883">
    <property type="component" value="Unassembled WGS sequence"/>
</dbReference>
<organism evidence="1 2">
    <name type="scientific">Clonostachys byssicola</name>
    <dbReference type="NCBI Taxonomy" id="160290"/>
    <lineage>
        <taxon>Eukaryota</taxon>
        <taxon>Fungi</taxon>
        <taxon>Dikarya</taxon>
        <taxon>Ascomycota</taxon>
        <taxon>Pezizomycotina</taxon>
        <taxon>Sordariomycetes</taxon>
        <taxon>Hypocreomycetidae</taxon>
        <taxon>Hypocreales</taxon>
        <taxon>Bionectriaceae</taxon>
        <taxon>Clonostachys</taxon>
    </lineage>
</organism>
<dbReference type="OrthoDB" id="25131at2759"/>
<reference evidence="1 2" key="2">
    <citation type="submission" date="2021-10" db="EMBL/GenBank/DDBJ databases">
        <authorList>
            <person name="Piombo E."/>
        </authorList>
    </citation>
    <scope>NUCLEOTIDE SEQUENCE [LARGE SCALE GENOMIC DNA]</scope>
</reference>
<dbReference type="EMBL" id="CABFNO020001454">
    <property type="protein sequence ID" value="CAG9988796.1"/>
    <property type="molecule type" value="Genomic_DNA"/>
</dbReference>
<gene>
    <name evidence="1" type="ORF">CBYS24578_00014207</name>
</gene>